<evidence type="ECO:0000313" key="3">
    <source>
        <dbReference type="Proteomes" id="UP000235786"/>
    </source>
</evidence>
<evidence type="ECO:0000313" key="2">
    <source>
        <dbReference type="EMBL" id="PMD44651.1"/>
    </source>
</evidence>
<organism evidence="2 3">
    <name type="scientific">Hyaloscypha variabilis (strain UAMH 11265 / GT02V1 / F)</name>
    <name type="common">Meliniomyces variabilis</name>
    <dbReference type="NCBI Taxonomy" id="1149755"/>
    <lineage>
        <taxon>Eukaryota</taxon>
        <taxon>Fungi</taxon>
        <taxon>Dikarya</taxon>
        <taxon>Ascomycota</taxon>
        <taxon>Pezizomycotina</taxon>
        <taxon>Leotiomycetes</taxon>
        <taxon>Helotiales</taxon>
        <taxon>Hyaloscyphaceae</taxon>
        <taxon>Hyaloscypha</taxon>
        <taxon>Hyaloscypha variabilis</taxon>
    </lineage>
</organism>
<gene>
    <name evidence="2" type="ORF">L207DRAFT_509358</name>
</gene>
<sequence>MADTTTTLPSTPPDSNTPAPSPAAPAQVITPPPTHDDIPTTEPSTSEQPVLPDPQIAILLNATDHHPTSS</sequence>
<evidence type="ECO:0000256" key="1">
    <source>
        <dbReference type="SAM" id="MobiDB-lite"/>
    </source>
</evidence>
<dbReference type="Proteomes" id="UP000235786">
    <property type="component" value="Unassembled WGS sequence"/>
</dbReference>
<accession>A0A2J6S1K8</accession>
<feature type="region of interest" description="Disordered" evidence="1">
    <location>
        <begin position="1"/>
        <end position="54"/>
    </location>
</feature>
<reference evidence="2 3" key="1">
    <citation type="submission" date="2016-04" db="EMBL/GenBank/DDBJ databases">
        <title>A degradative enzymes factory behind the ericoid mycorrhizal symbiosis.</title>
        <authorList>
            <consortium name="DOE Joint Genome Institute"/>
            <person name="Martino E."/>
            <person name="Morin E."/>
            <person name="Grelet G."/>
            <person name="Kuo A."/>
            <person name="Kohler A."/>
            <person name="Daghino S."/>
            <person name="Barry K."/>
            <person name="Choi C."/>
            <person name="Cichocki N."/>
            <person name="Clum A."/>
            <person name="Copeland A."/>
            <person name="Hainaut M."/>
            <person name="Haridas S."/>
            <person name="Labutti K."/>
            <person name="Lindquist E."/>
            <person name="Lipzen A."/>
            <person name="Khouja H.-R."/>
            <person name="Murat C."/>
            <person name="Ohm R."/>
            <person name="Olson A."/>
            <person name="Spatafora J."/>
            <person name="Veneault-Fourrey C."/>
            <person name="Henrissat B."/>
            <person name="Grigoriev I."/>
            <person name="Martin F."/>
            <person name="Perotto S."/>
        </authorList>
    </citation>
    <scope>NUCLEOTIDE SEQUENCE [LARGE SCALE GENOMIC DNA]</scope>
    <source>
        <strain evidence="2 3">F</strain>
    </source>
</reference>
<protein>
    <submittedName>
        <fullName evidence="2">Uncharacterized protein</fullName>
    </submittedName>
</protein>
<proteinExistence type="predicted"/>
<name>A0A2J6S1K8_HYAVF</name>
<dbReference type="EMBL" id="KZ613941">
    <property type="protein sequence ID" value="PMD44651.1"/>
    <property type="molecule type" value="Genomic_DNA"/>
</dbReference>
<dbReference type="AlphaFoldDB" id="A0A2J6S1K8"/>
<keyword evidence="3" id="KW-1185">Reference proteome</keyword>
<feature type="compositionally biased region" description="Low complexity" evidence="1">
    <location>
        <begin position="1"/>
        <end position="18"/>
    </location>
</feature>